<accession>T1GHT7</accession>
<feature type="compositionally biased region" description="Basic and acidic residues" evidence="1">
    <location>
        <begin position="67"/>
        <end position="93"/>
    </location>
</feature>
<dbReference type="Proteomes" id="UP000015102">
    <property type="component" value="Unassembled WGS sequence"/>
</dbReference>
<proteinExistence type="predicted"/>
<reference evidence="2" key="2">
    <citation type="submission" date="2015-06" db="UniProtKB">
        <authorList>
            <consortium name="EnsemblMetazoa"/>
        </authorList>
    </citation>
    <scope>IDENTIFICATION</scope>
</reference>
<dbReference type="EnsemblMetazoa" id="MESCA002998-RA">
    <property type="protein sequence ID" value="MESCA002998-PA"/>
    <property type="gene ID" value="MESCA002998"/>
</dbReference>
<evidence type="ECO:0000313" key="2">
    <source>
        <dbReference type="EnsemblMetazoa" id="MESCA002998-PA"/>
    </source>
</evidence>
<evidence type="ECO:0000313" key="3">
    <source>
        <dbReference type="Proteomes" id="UP000015102"/>
    </source>
</evidence>
<feature type="compositionally biased region" description="Basic residues" evidence="1">
    <location>
        <begin position="26"/>
        <end position="39"/>
    </location>
</feature>
<reference evidence="3" key="1">
    <citation type="submission" date="2013-02" db="EMBL/GenBank/DDBJ databases">
        <authorList>
            <person name="Hughes D."/>
        </authorList>
    </citation>
    <scope>NUCLEOTIDE SEQUENCE</scope>
    <source>
        <strain>Durham</strain>
        <strain evidence="3">NC isolate 2 -- Noor lab</strain>
    </source>
</reference>
<dbReference type="EMBL" id="CAQQ02037480">
    <property type="status" value="NOT_ANNOTATED_CDS"/>
    <property type="molecule type" value="Genomic_DNA"/>
</dbReference>
<keyword evidence="3" id="KW-1185">Reference proteome</keyword>
<dbReference type="STRING" id="36166.T1GHT7"/>
<sequence length="144" mass="15600">MGGGRNVAECSGNKSASSNAVAKPSPGKKSKIPVPKGRKSSLPVGGAGESVEQSATSPTHSGNVLKNENEIEKENNNKEKDNALVKEQQKQEEQQQPQNPEKEEKEVDGKKETPLPKLKSCRTIIADSYYEILMTNPDILESLN</sequence>
<evidence type="ECO:0000256" key="1">
    <source>
        <dbReference type="SAM" id="MobiDB-lite"/>
    </source>
</evidence>
<feature type="region of interest" description="Disordered" evidence="1">
    <location>
        <begin position="1"/>
        <end position="119"/>
    </location>
</feature>
<feature type="compositionally biased region" description="Basic and acidic residues" evidence="1">
    <location>
        <begin position="100"/>
        <end position="114"/>
    </location>
</feature>
<name>T1GHT7_MEGSC</name>
<feature type="compositionally biased region" description="Polar residues" evidence="1">
    <location>
        <begin position="51"/>
        <end position="64"/>
    </location>
</feature>
<organism evidence="2 3">
    <name type="scientific">Megaselia scalaris</name>
    <name type="common">Humpbacked fly</name>
    <name type="synonym">Phora scalaris</name>
    <dbReference type="NCBI Taxonomy" id="36166"/>
    <lineage>
        <taxon>Eukaryota</taxon>
        <taxon>Metazoa</taxon>
        <taxon>Ecdysozoa</taxon>
        <taxon>Arthropoda</taxon>
        <taxon>Hexapoda</taxon>
        <taxon>Insecta</taxon>
        <taxon>Pterygota</taxon>
        <taxon>Neoptera</taxon>
        <taxon>Endopterygota</taxon>
        <taxon>Diptera</taxon>
        <taxon>Brachycera</taxon>
        <taxon>Muscomorpha</taxon>
        <taxon>Platypezoidea</taxon>
        <taxon>Phoridae</taxon>
        <taxon>Megaseliini</taxon>
        <taxon>Megaselia</taxon>
    </lineage>
</organism>
<dbReference type="HOGENOM" id="CLU_1801305_0_0_1"/>
<protein>
    <submittedName>
        <fullName evidence="2">Uncharacterized protein</fullName>
    </submittedName>
</protein>
<dbReference type="AlphaFoldDB" id="T1GHT7"/>